<feature type="region of interest" description="Disordered" evidence="1">
    <location>
        <begin position="24"/>
        <end position="50"/>
    </location>
</feature>
<dbReference type="EMBL" id="VLKN01000001">
    <property type="protein sequence ID" value="TWI06334.1"/>
    <property type="molecule type" value="Genomic_DNA"/>
</dbReference>
<evidence type="ECO:0008006" key="5">
    <source>
        <dbReference type="Google" id="ProtNLM"/>
    </source>
</evidence>
<evidence type="ECO:0000256" key="1">
    <source>
        <dbReference type="SAM" id="MobiDB-lite"/>
    </source>
</evidence>
<dbReference type="Proteomes" id="UP000315167">
    <property type="component" value="Unassembled WGS sequence"/>
</dbReference>
<keyword evidence="4" id="KW-1185">Reference proteome</keyword>
<name>A0A562LFE2_9GAMM</name>
<dbReference type="OrthoDB" id="5976180at2"/>
<dbReference type="RefSeq" id="WP_144898123.1">
    <property type="nucleotide sequence ID" value="NZ_VLKN01000001.1"/>
</dbReference>
<dbReference type="AlphaFoldDB" id="A0A562LFE2"/>
<feature type="compositionally biased region" description="Low complexity" evidence="1">
    <location>
        <begin position="26"/>
        <end position="36"/>
    </location>
</feature>
<accession>A0A562LFE2</accession>
<keyword evidence="2" id="KW-0732">Signal</keyword>
<organism evidence="3 4">
    <name type="scientific">Luteimonas cucumeris</name>
    <dbReference type="NCBI Taxonomy" id="985012"/>
    <lineage>
        <taxon>Bacteria</taxon>
        <taxon>Pseudomonadati</taxon>
        <taxon>Pseudomonadota</taxon>
        <taxon>Gammaproteobacteria</taxon>
        <taxon>Lysobacterales</taxon>
        <taxon>Lysobacteraceae</taxon>
        <taxon>Luteimonas</taxon>
    </lineage>
</organism>
<comment type="caution">
    <text evidence="3">The sequence shown here is derived from an EMBL/GenBank/DDBJ whole genome shotgun (WGS) entry which is preliminary data.</text>
</comment>
<evidence type="ECO:0000256" key="2">
    <source>
        <dbReference type="SAM" id="SignalP"/>
    </source>
</evidence>
<protein>
    <recommendedName>
        <fullName evidence="5">Membrane-bound lysozyme inhibitor of c-type lysozyme MliC</fullName>
    </recommendedName>
</protein>
<reference evidence="3 4" key="1">
    <citation type="journal article" date="2015" name="Stand. Genomic Sci.">
        <title>Genomic Encyclopedia of Bacterial and Archaeal Type Strains, Phase III: the genomes of soil and plant-associated and newly described type strains.</title>
        <authorList>
            <person name="Whitman W.B."/>
            <person name="Woyke T."/>
            <person name="Klenk H.P."/>
            <person name="Zhou Y."/>
            <person name="Lilburn T.G."/>
            <person name="Beck B.J."/>
            <person name="De Vos P."/>
            <person name="Vandamme P."/>
            <person name="Eisen J.A."/>
            <person name="Garrity G."/>
            <person name="Hugenholtz P."/>
            <person name="Kyrpides N.C."/>
        </authorList>
    </citation>
    <scope>NUCLEOTIDE SEQUENCE [LARGE SCALE GENOMIC DNA]</scope>
    <source>
        <strain evidence="3 4">CGMCC 1.10821</strain>
    </source>
</reference>
<evidence type="ECO:0000313" key="3">
    <source>
        <dbReference type="EMBL" id="TWI06334.1"/>
    </source>
</evidence>
<feature type="signal peptide" evidence="2">
    <location>
        <begin position="1"/>
        <end position="18"/>
    </location>
</feature>
<evidence type="ECO:0000313" key="4">
    <source>
        <dbReference type="Proteomes" id="UP000315167"/>
    </source>
</evidence>
<proteinExistence type="predicted"/>
<dbReference type="PROSITE" id="PS51257">
    <property type="entry name" value="PROKAR_LIPOPROTEIN"/>
    <property type="match status" value="1"/>
</dbReference>
<sequence length="116" mass="12280">MMRHLTAGLFTLVLLVLAACKPAEPPAATSSPSSAETPKDSSVTASYDCDGGHRVDIVEERTARIHLSDGQQVTIHYVENSRPPSFMGRGLRFAIGDQAIMLIPSDGAGVSCRPAT</sequence>
<gene>
    <name evidence="3" type="ORF">IP90_00600</name>
</gene>
<feature type="chain" id="PRO_5022063060" description="Membrane-bound lysozyme inhibitor of c-type lysozyme MliC" evidence="2">
    <location>
        <begin position="19"/>
        <end position="116"/>
    </location>
</feature>